<evidence type="ECO:0000256" key="1">
    <source>
        <dbReference type="ARBA" id="ARBA00004191"/>
    </source>
</evidence>
<proteinExistence type="inferred from homology"/>
<comment type="caution">
    <text evidence="7">The sequence shown here is derived from an EMBL/GenBank/DDBJ whole genome shotgun (WGS) entry which is preliminary data.</text>
</comment>
<evidence type="ECO:0000256" key="6">
    <source>
        <dbReference type="RuleBase" id="RU365009"/>
    </source>
</evidence>
<keyword evidence="5 6" id="KW-1015">Disulfide bond</keyword>
<dbReference type="CDD" id="cd23507">
    <property type="entry name" value="hydrophobin_I"/>
    <property type="match status" value="1"/>
</dbReference>
<keyword evidence="8" id="KW-1185">Reference proteome</keyword>
<evidence type="ECO:0000313" key="7">
    <source>
        <dbReference type="EMBL" id="KAF5309263.1"/>
    </source>
</evidence>
<dbReference type="OrthoDB" id="4225815at2759"/>
<dbReference type="GO" id="GO:0009277">
    <property type="term" value="C:fungal-type cell wall"/>
    <property type="evidence" value="ECO:0007669"/>
    <property type="project" value="InterPro"/>
</dbReference>
<evidence type="ECO:0000313" key="8">
    <source>
        <dbReference type="Proteomes" id="UP000567179"/>
    </source>
</evidence>
<dbReference type="SMART" id="SM00075">
    <property type="entry name" value="HYDRO"/>
    <property type="match status" value="1"/>
</dbReference>
<dbReference type="Proteomes" id="UP000567179">
    <property type="component" value="Unassembled WGS sequence"/>
</dbReference>
<evidence type="ECO:0000256" key="4">
    <source>
        <dbReference type="ARBA" id="ARBA00022525"/>
    </source>
</evidence>
<accession>A0A8H5ARF9</accession>
<dbReference type="AlphaFoldDB" id="A0A8H5ARF9"/>
<comment type="similarity">
    <text evidence="2 6">Belongs to the fungal hydrophobin family.</text>
</comment>
<keyword evidence="3 6" id="KW-0134">Cell wall</keyword>
<reference evidence="7 8" key="1">
    <citation type="journal article" date="2020" name="ISME J.">
        <title>Uncovering the hidden diversity of litter-decomposition mechanisms in mushroom-forming fungi.</title>
        <authorList>
            <person name="Floudas D."/>
            <person name="Bentzer J."/>
            <person name="Ahren D."/>
            <person name="Johansson T."/>
            <person name="Persson P."/>
            <person name="Tunlid A."/>
        </authorList>
    </citation>
    <scope>NUCLEOTIDE SEQUENCE [LARGE SCALE GENOMIC DNA]</scope>
    <source>
        <strain evidence="7 8">CBS 101986</strain>
    </source>
</reference>
<protein>
    <recommendedName>
        <fullName evidence="6">Hydrophobin</fullName>
    </recommendedName>
</protein>
<dbReference type="Pfam" id="PF01185">
    <property type="entry name" value="Hydrophobin"/>
    <property type="match status" value="1"/>
</dbReference>
<comment type="subcellular location">
    <subcellularLocation>
        <location evidence="1 6">Secreted</location>
        <location evidence="1 6">Cell wall</location>
    </subcellularLocation>
</comment>
<gene>
    <name evidence="7" type="ORF">D9619_012755</name>
</gene>
<evidence type="ECO:0000256" key="5">
    <source>
        <dbReference type="ARBA" id="ARBA00023157"/>
    </source>
</evidence>
<name>A0A8H5ARF9_9AGAR</name>
<evidence type="ECO:0000256" key="3">
    <source>
        <dbReference type="ARBA" id="ARBA00022512"/>
    </source>
</evidence>
<dbReference type="EMBL" id="JAACJJ010000060">
    <property type="protein sequence ID" value="KAF5309263.1"/>
    <property type="molecule type" value="Genomic_DNA"/>
</dbReference>
<evidence type="ECO:0000256" key="2">
    <source>
        <dbReference type="ARBA" id="ARBA00010446"/>
    </source>
</evidence>
<dbReference type="InterPro" id="IPR001338">
    <property type="entry name" value="Class_I_Hydrophobin"/>
</dbReference>
<sequence length="170" mass="17481">MQCFSTRTIRRIRSSSFNIINMQFKLAAFTTVAVATLAAATAIDVPTRRTGGGDTGPSNQCNTGPIQCCNSYGTAGSAPIAALLGLLGIVVGDVTAIVGVTCSPITVIGGSGSSWYVLWQSPFLWPSIDSVDVALPNLSAAPTIPSKFNADATYPDGVVAIGCTPININL</sequence>
<organism evidence="7 8">
    <name type="scientific">Psilocybe cf. subviscida</name>
    <dbReference type="NCBI Taxonomy" id="2480587"/>
    <lineage>
        <taxon>Eukaryota</taxon>
        <taxon>Fungi</taxon>
        <taxon>Dikarya</taxon>
        <taxon>Basidiomycota</taxon>
        <taxon>Agaricomycotina</taxon>
        <taxon>Agaricomycetes</taxon>
        <taxon>Agaricomycetidae</taxon>
        <taxon>Agaricales</taxon>
        <taxon>Agaricineae</taxon>
        <taxon>Strophariaceae</taxon>
        <taxon>Psilocybe</taxon>
    </lineage>
</organism>
<keyword evidence="6" id="KW-0732">Signal</keyword>
<keyword evidence="4 6" id="KW-0964">Secreted</keyword>
<dbReference type="GO" id="GO:0005199">
    <property type="term" value="F:structural constituent of cell wall"/>
    <property type="evidence" value="ECO:0007669"/>
    <property type="project" value="InterPro"/>
</dbReference>